<gene>
    <name evidence="1" type="ORF">TCM_043737</name>
</gene>
<sequence>MSKFVKAVGYEDPRVTLHFGDGVAYLEAVPQDLITATHYSFLARHINLMDFIQLDLDHPNTNILNPIDINDSCCKSKRPLRLFYNSDILSVAFCLSKHYGFYPCLMVSCSEEPWI</sequence>
<name>A0A061FQ78_THECC</name>
<dbReference type="Proteomes" id="UP000026915">
    <property type="component" value="Chromosome 10"/>
</dbReference>
<dbReference type="Gramene" id="EOY19068">
    <property type="protein sequence ID" value="EOY19068"/>
    <property type="gene ID" value="TCM_043737"/>
</dbReference>
<keyword evidence="2" id="KW-1185">Reference proteome</keyword>
<dbReference type="HOGENOM" id="CLU_2113360_0_0_1"/>
<dbReference type="STRING" id="3641.A0A061FQ78"/>
<evidence type="ECO:0000313" key="1">
    <source>
        <dbReference type="EMBL" id="EOY19068.1"/>
    </source>
</evidence>
<dbReference type="EMBL" id="CM001888">
    <property type="protein sequence ID" value="EOY19068.1"/>
    <property type="molecule type" value="Genomic_DNA"/>
</dbReference>
<organism evidence="1 2">
    <name type="scientific">Theobroma cacao</name>
    <name type="common">Cacao</name>
    <name type="synonym">Cocoa</name>
    <dbReference type="NCBI Taxonomy" id="3641"/>
    <lineage>
        <taxon>Eukaryota</taxon>
        <taxon>Viridiplantae</taxon>
        <taxon>Streptophyta</taxon>
        <taxon>Embryophyta</taxon>
        <taxon>Tracheophyta</taxon>
        <taxon>Spermatophyta</taxon>
        <taxon>Magnoliopsida</taxon>
        <taxon>eudicotyledons</taxon>
        <taxon>Gunneridae</taxon>
        <taxon>Pentapetalae</taxon>
        <taxon>rosids</taxon>
        <taxon>malvids</taxon>
        <taxon>Malvales</taxon>
        <taxon>Malvaceae</taxon>
        <taxon>Byttnerioideae</taxon>
        <taxon>Theobroma</taxon>
    </lineage>
</organism>
<protein>
    <submittedName>
        <fullName evidence="1">Uncharacterized protein</fullName>
    </submittedName>
</protein>
<reference evidence="1 2" key="1">
    <citation type="journal article" date="2013" name="Genome Biol.">
        <title>The genome sequence of the most widely cultivated cacao type and its use to identify candidate genes regulating pod color.</title>
        <authorList>
            <person name="Motamayor J.C."/>
            <person name="Mockaitis K."/>
            <person name="Schmutz J."/>
            <person name="Haiminen N."/>
            <person name="Iii D.L."/>
            <person name="Cornejo O."/>
            <person name="Findley S.D."/>
            <person name="Zheng P."/>
            <person name="Utro F."/>
            <person name="Royaert S."/>
            <person name="Saski C."/>
            <person name="Jenkins J."/>
            <person name="Podicheti R."/>
            <person name="Zhao M."/>
            <person name="Scheffler B.E."/>
            <person name="Stack J.C."/>
            <person name="Feltus F.A."/>
            <person name="Mustiga G.M."/>
            <person name="Amores F."/>
            <person name="Phillips W."/>
            <person name="Marelli J.P."/>
            <person name="May G.D."/>
            <person name="Shapiro H."/>
            <person name="Ma J."/>
            <person name="Bustamante C.D."/>
            <person name="Schnell R.J."/>
            <person name="Main D."/>
            <person name="Gilbert D."/>
            <person name="Parida L."/>
            <person name="Kuhn D.N."/>
        </authorList>
    </citation>
    <scope>NUCLEOTIDE SEQUENCE [LARGE SCALE GENOMIC DNA]</scope>
    <source>
        <strain evidence="2">cv. Matina 1-6</strain>
    </source>
</reference>
<dbReference type="AlphaFoldDB" id="A0A061FQ78"/>
<evidence type="ECO:0000313" key="2">
    <source>
        <dbReference type="Proteomes" id="UP000026915"/>
    </source>
</evidence>
<accession>A0A061FQ78</accession>
<proteinExistence type="predicted"/>
<dbReference type="InParanoid" id="A0A061FQ78"/>